<comment type="caution">
    <text evidence="1">The sequence shown here is derived from an EMBL/GenBank/DDBJ whole genome shotgun (WGS) entry which is preliminary data.</text>
</comment>
<gene>
    <name evidence="1" type="ORF">Pla100_61350</name>
</gene>
<dbReference type="RefSeq" id="WP_231603776.1">
    <property type="nucleotide sequence ID" value="NZ_SJPM01000037.1"/>
</dbReference>
<reference evidence="1 2" key="1">
    <citation type="submission" date="2019-02" db="EMBL/GenBank/DDBJ databases">
        <title>Deep-cultivation of Planctomycetes and their phenomic and genomic characterization uncovers novel biology.</title>
        <authorList>
            <person name="Wiegand S."/>
            <person name="Jogler M."/>
            <person name="Boedeker C."/>
            <person name="Pinto D."/>
            <person name="Vollmers J."/>
            <person name="Rivas-Marin E."/>
            <person name="Kohn T."/>
            <person name="Peeters S.H."/>
            <person name="Heuer A."/>
            <person name="Rast P."/>
            <person name="Oberbeckmann S."/>
            <person name="Bunk B."/>
            <person name="Jeske O."/>
            <person name="Meyerdierks A."/>
            <person name="Storesund J.E."/>
            <person name="Kallscheuer N."/>
            <person name="Luecker S."/>
            <person name="Lage O.M."/>
            <person name="Pohl T."/>
            <person name="Merkel B.J."/>
            <person name="Hornburger P."/>
            <person name="Mueller R.-W."/>
            <person name="Bruemmer F."/>
            <person name="Labrenz M."/>
            <person name="Spormann A.M."/>
            <person name="Op Den Camp H."/>
            <person name="Overmann J."/>
            <person name="Amann R."/>
            <person name="Jetten M.S.M."/>
            <person name="Mascher T."/>
            <person name="Medema M.H."/>
            <person name="Devos D.P."/>
            <person name="Kaster A.-K."/>
            <person name="Ovreas L."/>
            <person name="Rohde M."/>
            <person name="Galperin M.Y."/>
            <person name="Jogler C."/>
        </authorList>
    </citation>
    <scope>NUCLEOTIDE SEQUENCE [LARGE SCALE GENOMIC DNA]</scope>
    <source>
        <strain evidence="1 2">Pla100</strain>
    </source>
</reference>
<protein>
    <recommendedName>
        <fullName evidence="3">Tetratricopeptide repeat protein</fullName>
    </recommendedName>
</protein>
<proteinExistence type="predicted"/>
<dbReference type="EMBL" id="SJPM01000037">
    <property type="protein sequence ID" value="TWT86349.1"/>
    <property type="molecule type" value="Genomic_DNA"/>
</dbReference>
<dbReference type="Gene3D" id="1.25.40.10">
    <property type="entry name" value="Tetratricopeptide repeat domain"/>
    <property type="match status" value="2"/>
</dbReference>
<dbReference type="InterPro" id="IPR011990">
    <property type="entry name" value="TPR-like_helical_dom_sf"/>
</dbReference>
<organism evidence="1 2">
    <name type="scientific">Neorhodopirellula pilleata</name>
    <dbReference type="NCBI Taxonomy" id="2714738"/>
    <lineage>
        <taxon>Bacteria</taxon>
        <taxon>Pseudomonadati</taxon>
        <taxon>Planctomycetota</taxon>
        <taxon>Planctomycetia</taxon>
        <taxon>Pirellulales</taxon>
        <taxon>Pirellulaceae</taxon>
        <taxon>Neorhodopirellula</taxon>
    </lineage>
</organism>
<dbReference type="AlphaFoldDB" id="A0A5C5ZG05"/>
<sequence>MPRPTSFNLMISRRPVGWLFLFIGLIGWNPSPATAQGEPASDFVKRLRAAEYFDLAISYLDRIDQYPGVDSDFITSVPLEKATTYIDAAVVARTAAQRDERFENAENELQTFLKNHPNHARASEARSQLGKLRMFRASQFMIGDVDDEKRKKARELYQAASTTFDNIIEDLKGKLESMKGARIDAQKEPEKAALREQYRFEFLMAKHNAGEARLMAAETFDDPAKNATKQLEEALALYTDLSEKYEAYVQGATAFYSRGRVEQALGKRAPALESYTRMLEQSDADELREAKIGATVGMMHLHMTEKEPKFDEAIKAGEPIEKTLRPNEKRLQSAQDLRLELARAYVAKSKAKGTKPNDAKRATTDARKLLIDLKKVPGTHVDATTKLLEELGIDSAASEEVAEMPTADDPKSFDEAIASARQLIQSVQTLSDQLAEMKKQDPKSEPVQALEKSISEARQTGIVILRRGLAMINQETASDQANEARQFLAFLLLQEQQFRDSFVVGEFLSRFAPGTDVGLRGGLMALSSAQQIISSEGSGNDHWVGQLRTLGAHLVKTWPDDPKAASAQGIMIVMVMEKGDLPEAQKLVDEMPEGTEQAKFRRLLGQLYWNESLRLRGEKKEPQADATLPKAADQLTKGLNGLTDGLAGEEAMKAALVLAKVHLRQDKPDEAVKVIDHPKYGAITLAKKLKEESEDFLFDLYRTELQAVVGQMTASNGSSSGDNEKLLKRASDSIDQLRKTAKGDEGQNKLIGTFRILAADIRGQIESATPDRKAKLIDAFNIFLARISDITNDDATLQWVGQTLLGMAESAIPPGQTKAEGQAAQLLDTAAKTFNELKDKPDAPESIRFMLGRVERLRGNYSDALKELRVILTAKPTMIDAQEEAALAYEQWAATLPPKFAPSAYRSALSGGKEKIVWGWGKISQMAQRNPAFRERFFNARYHVALCRYLQGKASGDAAVTKQAIKDITSLVVLYPDMGGEEQRAKFDALLKQIQQAAGEPVTGLPQA</sequence>
<evidence type="ECO:0008006" key="3">
    <source>
        <dbReference type="Google" id="ProtNLM"/>
    </source>
</evidence>
<name>A0A5C5ZG05_9BACT</name>
<keyword evidence="2" id="KW-1185">Reference proteome</keyword>
<accession>A0A5C5ZG05</accession>
<evidence type="ECO:0000313" key="2">
    <source>
        <dbReference type="Proteomes" id="UP000316213"/>
    </source>
</evidence>
<dbReference type="Proteomes" id="UP000316213">
    <property type="component" value="Unassembled WGS sequence"/>
</dbReference>
<evidence type="ECO:0000313" key="1">
    <source>
        <dbReference type="EMBL" id="TWT86349.1"/>
    </source>
</evidence>
<dbReference type="SUPFAM" id="SSF48452">
    <property type="entry name" value="TPR-like"/>
    <property type="match status" value="1"/>
</dbReference>